<dbReference type="EMBL" id="JAUHHV010000005">
    <property type="protein sequence ID" value="KAK1423130.1"/>
    <property type="molecule type" value="Genomic_DNA"/>
</dbReference>
<dbReference type="AlphaFoldDB" id="A0AAD8KP19"/>
<dbReference type="Proteomes" id="UP001229421">
    <property type="component" value="Unassembled WGS sequence"/>
</dbReference>
<reference evidence="1" key="1">
    <citation type="journal article" date="2023" name="bioRxiv">
        <title>Improved chromosome-level genome assembly for marigold (Tagetes erecta).</title>
        <authorList>
            <person name="Jiang F."/>
            <person name="Yuan L."/>
            <person name="Wang S."/>
            <person name="Wang H."/>
            <person name="Xu D."/>
            <person name="Wang A."/>
            <person name="Fan W."/>
        </authorList>
    </citation>
    <scope>NUCLEOTIDE SEQUENCE</scope>
    <source>
        <strain evidence="1">WSJ</strain>
        <tissue evidence="1">Leaf</tissue>
    </source>
</reference>
<accession>A0AAD8KP19</accession>
<organism evidence="1 2">
    <name type="scientific">Tagetes erecta</name>
    <name type="common">African marigold</name>
    <dbReference type="NCBI Taxonomy" id="13708"/>
    <lineage>
        <taxon>Eukaryota</taxon>
        <taxon>Viridiplantae</taxon>
        <taxon>Streptophyta</taxon>
        <taxon>Embryophyta</taxon>
        <taxon>Tracheophyta</taxon>
        <taxon>Spermatophyta</taxon>
        <taxon>Magnoliopsida</taxon>
        <taxon>eudicotyledons</taxon>
        <taxon>Gunneridae</taxon>
        <taxon>Pentapetalae</taxon>
        <taxon>asterids</taxon>
        <taxon>campanulids</taxon>
        <taxon>Asterales</taxon>
        <taxon>Asteraceae</taxon>
        <taxon>Asteroideae</taxon>
        <taxon>Heliantheae alliance</taxon>
        <taxon>Tageteae</taxon>
        <taxon>Tagetes</taxon>
    </lineage>
</organism>
<gene>
    <name evidence="1" type="ORF">QVD17_18425</name>
</gene>
<name>A0AAD8KP19_TARER</name>
<protein>
    <submittedName>
        <fullName evidence="1">Uncharacterized protein</fullName>
    </submittedName>
</protein>
<keyword evidence="2" id="KW-1185">Reference proteome</keyword>
<proteinExistence type="predicted"/>
<comment type="caution">
    <text evidence="1">The sequence shown here is derived from an EMBL/GenBank/DDBJ whole genome shotgun (WGS) entry which is preliminary data.</text>
</comment>
<evidence type="ECO:0000313" key="2">
    <source>
        <dbReference type="Proteomes" id="UP001229421"/>
    </source>
</evidence>
<sequence>MSFFFSPFKATPHSNSTTHHYSLQLQLQREFQATAPPLHRLFAVVHHHICPCSPSYLCLQFLENISEQYISALLRGG</sequence>
<evidence type="ECO:0000313" key="1">
    <source>
        <dbReference type="EMBL" id="KAK1423130.1"/>
    </source>
</evidence>